<dbReference type="Proteomes" id="UP001054945">
    <property type="component" value="Unassembled WGS sequence"/>
</dbReference>
<comment type="caution">
    <text evidence="3">The sequence shown here is derived from an EMBL/GenBank/DDBJ whole genome shotgun (WGS) entry which is preliminary data.</text>
</comment>
<evidence type="ECO:0000313" key="4">
    <source>
        <dbReference type="Proteomes" id="UP001054945"/>
    </source>
</evidence>
<name>A0AAV4XTI9_CAEEX</name>
<dbReference type="AlphaFoldDB" id="A0AAV4XTI9"/>
<keyword evidence="1" id="KW-0193">Cuticle</keyword>
<reference evidence="3 4" key="1">
    <citation type="submission" date="2021-06" db="EMBL/GenBank/DDBJ databases">
        <title>Caerostris extrusa draft genome.</title>
        <authorList>
            <person name="Kono N."/>
            <person name="Arakawa K."/>
        </authorList>
    </citation>
    <scope>NUCLEOTIDE SEQUENCE [LARGE SCALE GENOMIC DNA]</scope>
</reference>
<protein>
    <submittedName>
        <fullName evidence="3">Uncharacterized protein</fullName>
    </submittedName>
</protein>
<proteinExistence type="predicted"/>
<accession>A0AAV4XTI9</accession>
<feature type="compositionally biased region" description="Low complexity" evidence="2">
    <location>
        <begin position="118"/>
        <end position="127"/>
    </location>
</feature>
<feature type="region of interest" description="Disordered" evidence="2">
    <location>
        <begin position="118"/>
        <end position="155"/>
    </location>
</feature>
<keyword evidence="4" id="KW-1185">Reference proteome</keyword>
<evidence type="ECO:0000256" key="1">
    <source>
        <dbReference type="PROSITE-ProRule" id="PRU00497"/>
    </source>
</evidence>
<evidence type="ECO:0000256" key="2">
    <source>
        <dbReference type="SAM" id="MobiDB-lite"/>
    </source>
</evidence>
<dbReference type="Pfam" id="PF00379">
    <property type="entry name" value="Chitin_bind_4"/>
    <property type="match status" value="1"/>
</dbReference>
<dbReference type="PROSITE" id="PS51155">
    <property type="entry name" value="CHIT_BIND_RR_2"/>
    <property type="match status" value="1"/>
</dbReference>
<sequence length="155" mass="17302">MEGGLKTTEYRPVWDSFKPFGFNYNILKKDGQTRNSRSESADGSGRVQGSYFLNNDEGHFREVLYQADKDGYKSIIRTNEPGTRSSNPASVFIEYTTEIGRKFKNMAKESIAPLFNSVFGSSSDSGSAPRKRSPPVEEARINGKGALFTPKKKRS</sequence>
<dbReference type="EMBL" id="BPLR01018125">
    <property type="protein sequence ID" value="GIY97174.1"/>
    <property type="molecule type" value="Genomic_DNA"/>
</dbReference>
<gene>
    <name evidence="3" type="ORF">CEXT_576841</name>
</gene>
<dbReference type="InterPro" id="IPR000618">
    <property type="entry name" value="Insect_cuticle"/>
</dbReference>
<organism evidence="3 4">
    <name type="scientific">Caerostris extrusa</name>
    <name type="common">Bark spider</name>
    <name type="synonym">Caerostris bankana</name>
    <dbReference type="NCBI Taxonomy" id="172846"/>
    <lineage>
        <taxon>Eukaryota</taxon>
        <taxon>Metazoa</taxon>
        <taxon>Ecdysozoa</taxon>
        <taxon>Arthropoda</taxon>
        <taxon>Chelicerata</taxon>
        <taxon>Arachnida</taxon>
        <taxon>Araneae</taxon>
        <taxon>Araneomorphae</taxon>
        <taxon>Entelegynae</taxon>
        <taxon>Araneoidea</taxon>
        <taxon>Araneidae</taxon>
        <taxon>Caerostris</taxon>
    </lineage>
</organism>
<evidence type="ECO:0000313" key="3">
    <source>
        <dbReference type="EMBL" id="GIY97174.1"/>
    </source>
</evidence>
<dbReference type="GO" id="GO:0042302">
    <property type="term" value="F:structural constituent of cuticle"/>
    <property type="evidence" value="ECO:0007669"/>
    <property type="project" value="UniProtKB-UniRule"/>
</dbReference>